<evidence type="ECO:0000313" key="5">
    <source>
        <dbReference type="EMBL" id="QPK78227.1"/>
    </source>
</evidence>
<dbReference type="Gene3D" id="3.40.50.360">
    <property type="match status" value="1"/>
</dbReference>
<dbReference type="RefSeq" id="WP_165008263.1">
    <property type="nucleotide sequence ID" value="NZ_CP064954.1"/>
</dbReference>
<dbReference type="PANTHER" id="PTHR43408:SF2">
    <property type="entry name" value="FMN REDUCTASE (NADPH)"/>
    <property type="match status" value="1"/>
</dbReference>
<dbReference type="KEGG" id="cliz:G7Y31_06400"/>
<evidence type="ECO:0000256" key="3">
    <source>
        <dbReference type="ARBA" id="ARBA00023002"/>
    </source>
</evidence>
<feature type="domain" description="NADPH-dependent FMN reductase-like" evidence="4">
    <location>
        <begin position="4"/>
        <end position="152"/>
    </location>
</feature>
<dbReference type="GO" id="GO:0016491">
    <property type="term" value="F:oxidoreductase activity"/>
    <property type="evidence" value="ECO:0007669"/>
    <property type="project" value="UniProtKB-KW"/>
</dbReference>
<dbReference type="NCBIfam" id="TIGR04037">
    <property type="entry name" value="LLM_duo_CE1759"/>
    <property type="match status" value="1"/>
</dbReference>
<evidence type="ECO:0000313" key="6">
    <source>
        <dbReference type="Proteomes" id="UP000594681"/>
    </source>
</evidence>
<keyword evidence="1" id="KW-0285">Flavoprotein</keyword>
<dbReference type="Proteomes" id="UP000594681">
    <property type="component" value="Chromosome"/>
</dbReference>
<evidence type="ECO:0000256" key="1">
    <source>
        <dbReference type="ARBA" id="ARBA00022630"/>
    </source>
</evidence>
<sequence>MRSLVVLSAGVSTPSTTLQLADALAQATVSQLTARGEGAEVIVVELRELAAELATAATSWTVATPGLDSARDVVGAADGLIAATPVFQGSYSGLFKLFFDTLPPAALEGTPAIIAATGGSSRHAHVLDYALRPLLNYLHALTVPTGVFQATQDFGSSEGGRTQRRILRAAQQLADLMVGPADRVSGLTPLADTPVTDPAGSFQPFSVLLRGHTGQQPED</sequence>
<organism evidence="5 6">
    <name type="scientific">Corynebacterium lizhenjunii</name>
    <dbReference type="NCBI Taxonomy" id="2709394"/>
    <lineage>
        <taxon>Bacteria</taxon>
        <taxon>Bacillati</taxon>
        <taxon>Actinomycetota</taxon>
        <taxon>Actinomycetes</taxon>
        <taxon>Mycobacteriales</taxon>
        <taxon>Corynebacteriaceae</taxon>
        <taxon>Corynebacterium</taxon>
    </lineage>
</organism>
<accession>A0A7T0PB66</accession>
<dbReference type="InterPro" id="IPR023932">
    <property type="entry name" value="CE1759_FMN_reduct"/>
</dbReference>
<dbReference type="Pfam" id="PF03358">
    <property type="entry name" value="FMN_red"/>
    <property type="match status" value="1"/>
</dbReference>
<dbReference type="EMBL" id="CP064954">
    <property type="protein sequence ID" value="QPK78227.1"/>
    <property type="molecule type" value="Genomic_DNA"/>
</dbReference>
<keyword evidence="6" id="KW-1185">Reference proteome</keyword>
<protein>
    <submittedName>
        <fullName evidence="5">NAD(P)H-dependent oxidoreductase</fullName>
    </submittedName>
</protein>
<gene>
    <name evidence="5" type="ORF">G7Y31_06400</name>
</gene>
<dbReference type="AlphaFoldDB" id="A0A7T0PB66"/>
<reference evidence="5 6" key="1">
    <citation type="submission" date="2020-11" db="EMBL/GenBank/DDBJ databases">
        <title>Corynebacterium sp. ZJ-599.</title>
        <authorList>
            <person name="Zhou J."/>
        </authorList>
    </citation>
    <scope>NUCLEOTIDE SEQUENCE [LARGE SCALE GENOMIC DNA]</scope>
    <source>
        <strain evidence="5 6">ZJ-599</strain>
    </source>
</reference>
<name>A0A7T0PB66_9CORY</name>
<dbReference type="InterPro" id="IPR005025">
    <property type="entry name" value="FMN_Rdtase-like_dom"/>
</dbReference>
<evidence type="ECO:0000256" key="2">
    <source>
        <dbReference type="ARBA" id="ARBA00022643"/>
    </source>
</evidence>
<evidence type="ECO:0000259" key="4">
    <source>
        <dbReference type="Pfam" id="PF03358"/>
    </source>
</evidence>
<keyword evidence="2" id="KW-0288">FMN</keyword>
<dbReference type="InterPro" id="IPR051814">
    <property type="entry name" value="NAD(P)H-dep_FMN_reductase"/>
</dbReference>
<proteinExistence type="predicted"/>
<dbReference type="PANTHER" id="PTHR43408">
    <property type="entry name" value="FMN REDUCTASE (NADPH)"/>
    <property type="match status" value="1"/>
</dbReference>
<dbReference type="SUPFAM" id="SSF52218">
    <property type="entry name" value="Flavoproteins"/>
    <property type="match status" value="1"/>
</dbReference>
<keyword evidence="3" id="KW-0560">Oxidoreductase</keyword>
<dbReference type="InterPro" id="IPR029039">
    <property type="entry name" value="Flavoprotein-like_sf"/>
</dbReference>